<gene>
    <name evidence="8" type="primary">nqrA</name>
    <name evidence="12" type="ORF">FKG95_24200</name>
</gene>
<dbReference type="InterPro" id="IPR008703">
    <property type="entry name" value="NqrA"/>
</dbReference>
<dbReference type="PANTHER" id="PTHR37839:SF1">
    <property type="entry name" value="NA(+)-TRANSLOCATING NADH-QUINONE REDUCTASE SUBUNIT A"/>
    <property type="match status" value="1"/>
</dbReference>
<dbReference type="PANTHER" id="PTHR37839">
    <property type="entry name" value="NA(+)-TRANSLOCATING NADH-QUINONE REDUCTASE SUBUNIT A"/>
    <property type="match status" value="1"/>
</dbReference>
<evidence type="ECO:0000259" key="10">
    <source>
        <dbReference type="Pfam" id="PF11973"/>
    </source>
</evidence>
<name>A0A545TB00_9PROT</name>
<dbReference type="Pfam" id="PF11973">
    <property type="entry name" value="NQRA_SLBB"/>
    <property type="match status" value="1"/>
</dbReference>
<accession>A0A545TB00</accession>
<keyword evidence="6 8" id="KW-0830">Ubiquinone</keyword>
<dbReference type="RefSeq" id="WP_142899019.1">
    <property type="nucleotide sequence ID" value="NZ_ML660061.1"/>
</dbReference>
<evidence type="ECO:0000313" key="12">
    <source>
        <dbReference type="EMBL" id="TQV74387.1"/>
    </source>
</evidence>
<dbReference type="NCBIfam" id="NF003759">
    <property type="entry name" value="PRK05352.1-2"/>
    <property type="match status" value="1"/>
</dbReference>
<proteinExistence type="inferred from homology"/>
<evidence type="ECO:0000256" key="8">
    <source>
        <dbReference type="HAMAP-Rule" id="MF_00425"/>
    </source>
</evidence>
<dbReference type="GO" id="GO:0006814">
    <property type="term" value="P:sodium ion transport"/>
    <property type="evidence" value="ECO:0007669"/>
    <property type="project" value="UniProtKB-UniRule"/>
</dbReference>
<dbReference type="InterPro" id="IPR022615">
    <property type="entry name" value="NqrA_C_domain"/>
</dbReference>
<sequence length="472" mass="51415">MLEPQTAQPTRGISPGESGGEILAFQLKKGLDLPIDGSPEQKIEDGPAITSCAVVGTDYHELKPKMMVAEGDTVHRGQVLFADRRFEGVVYTAPAGGRVRAINRGARRVLESVVIDIDEQDEPISFASYKAEEIPNLDRDRIKDNLLTSGLWTTLRTRPYSRVPDPESAPAAIFITAMDSSPLAPDAATVIGEAPGDFRNGVRLLAKLTDGTTYLCHRPDAEIPPVGGENVVRATFEGPHPAGLVGTHIHLLEPVHAEKTVWHANYQDVMAIGALFRTGHLPTERVISLAGPAAKRPRLIRSRVGASTATLVEGETADTEVRVIAGNVLTGRTADGPFAYLGRFHHQITLMEEGRKRELFGWLIPSMRKFSTANVHFSSLFGRGIRFPFNTSLNGSPRAMVPIGLYEDVIPLDILPTQLLRALLILDTEDAQALGCLELDEEDLALCSYVCLSKYEYGMALRANLKKIEAEG</sequence>
<dbReference type="InterPro" id="IPR056148">
    <property type="entry name" value="NQRA_2nd"/>
</dbReference>
<dbReference type="EMBL" id="VHSH01000010">
    <property type="protein sequence ID" value="TQV74387.1"/>
    <property type="molecule type" value="Genomic_DNA"/>
</dbReference>
<dbReference type="Pfam" id="PF05896">
    <property type="entry name" value="NQRA_N"/>
    <property type="match status" value="1"/>
</dbReference>
<evidence type="ECO:0000259" key="11">
    <source>
        <dbReference type="Pfam" id="PF24836"/>
    </source>
</evidence>
<evidence type="ECO:0000256" key="3">
    <source>
        <dbReference type="ARBA" id="ARBA00023027"/>
    </source>
</evidence>
<reference evidence="12 13" key="1">
    <citation type="submission" date="2019-06" db="EMBL/GenBank/DDBJ databases">
        <title>Whole genome sequence for Rhodospirillaceae sp. R148.</title>
        <authorList>
            <person name="Wang G."/>
        </authorList>
    </citation>
    <scope>NUCLEOTIDE SEQUENCE [LARGE SCALE GENOMIC DNA]</scope>
    <source>
        <strain evidence="12 13">R148</strain>
    </source>
</reference>
<keyword evidence="5 8" id="KW-0406">Ion transport</keyword>
<comment type="caution">
    <text evidence="12">The sequence shown here is derived from an EMBL/GenBank/DDBJ whole genome shotgun (WGS) entry which is preliminary data.</text>
</comment>
<comment type="subunit">
    <text evidence="8">Composed of six subunits; NqrA, NqrB, NqrC, NqrD, NqrE and NqrF.</text>
</comment>
<dbReference type="GO" id="GO:0016655">
    <property type="term" value="F:oxidoreductase activity, acting on NAD(P)H, quinone or similar compound as acceptor"/>
    <property type="evidence" value="ECO:0007669"/>
    <property type="project" value="UniProtKB-UniRule"/>
</dbReference>
<feature type="domain" description="NqrA second alpha/beta" evidence="11">
    <location>
        <begin position="137"/>
        <end position="281"/>
    </location>
</feature>
<evidence type="ECO:0000256" key="4">
    <source>
        <dbReference type="ARBA" id="ARBA00023053"/>
    </source>
</evidence>
<keyword evidence="13" id="KW-1185">Reference proteome</keyword>
<evidence type="ECO:0000256" key="1">
    <source>
        <dbReference type="ARBA" id="ARBA00022448"/>
    </source>
</evidence>
<dbReference type="EC" id="7.2.1.1" evidence="8"/>
<evidence type="ECO:0000256" key="5">
    <source>
        <dbReference type="ARBA" id="ARBA00023065"/>
    </source>
</evidence>
<evidence type="ECO:0000256" key="2">
    <source>
        <dbReference type="ARBA" id="ARBA00022967"/>
    </source>
</evidence>
<organism evidence="12 13">
    <name type="scientific">Denitrobaculum tricleocarpae</name>
    <dbReference type="NCBI Taxonomy" id="2591009"/>
    <lineage>
        <taxon>Bacteria</taxon>
        <taxon>Pseudomonadati</taxon>
        <taxon>Pseudomonadota</taxon>
        <taxon>Alphaproteobacteria</taxon>
        <taxon>Rhodospirillales</taxon>
        <taxon>Rhodospirillaceae</taxon>
        <taxon>Denitrobaculum</taxon>
    </lineage>
</organism>
<dbReference type="InterPro" id="IPR056147">
    <property type="entry name" value="NQRA_N"/>
</dbReference>
<dbReference type="Pfam" id="PF24836">
    <property type="entry name" value="NQRA_2nd"/>
    <property type="match status" value="1"/>
</dbReference>
<dbReference type="NCBIfam" id="TIGR01936">
    <property type="entry name" value="nqrA"/>
    <property type="match status" value="1"/>
</dbReference>
<comment type="function">
    <text evidence="8">NQR complex catalyzes the reduction of ubiquinone-1 to ubiquinol by two successive reactions, coupled with the transport of Na(+) ions from the cytoplasm to the periplasm. NqrA to NqrE are probably involved in the second step, the conversion of ubisemiquinone to ubiquinol.</text>
</comment>
<evidence type="ECO:0000256" key="7">
    <source>
        <dbReference type="ARBA" id="ARBA00023201"/>
    </source>
</evidence>
<keyword evidence="2 8" id="KW-1278">Translocase</keyword>
<dbReference type="OrthoDB" id="9774536at2"/>
<feature type="domain" description="NqrA N-terminal barrel-sandwich hybrid" evidence="9">
    <location>
        <begin position="26"/>
        <end position="118"/>
    </location>
</feature>
<evidence type="ECO:0000313" key="13">
    <source>
        <dbReference type="Proteomes" id="UP000315252"/>
    </source>
</evidence>
<comment type="catalytic activity">
    <reaction evidence="8">
        <text>a ubiquinone + n Na(+)(in) + NADH + H(+) = a ubiquinol + n Na(+)(out) + NAD(+)</text>
        <dbReference type="Rhea" id="RHEA:47748"/>
        <dbReference type="Rhea" id="RHEA-COMP:9565"/>
        <dbReference type="Rhea" id="RHEA-COMP:9566"/>
        <dbReference type="ChEBI" id="CHEBI:15378"/>
        <dbReference type="ChEBI" id="CHEBI:16389"/>
        <dbReference type="ChEBI" id="CHEBI:17976"/>
        <dbReference type="ChEBI" id="CHEBI:29101"/>
        <dbReference type="ChEBI" id="CHEBI:57540"/>
        <dbReference type="ChEBI" id="CHEBI:57945"/>
        <dbReference type="EC" id="7.2.1.1"/>
    </reaction>
</comment>
<dbReference type="AlphaFoldDB" id="A0A545TB00"/>
<comment type="similarity">
    <text evidence="8">Belongs to the NqrA family.</text>
</comment>
<keyword evidence="4 8" id="KW-0915">Sodium</keyword>
<keyword evidence="3 8" id="KW-0520">NAD</keyword>
<protein>
    <recommendedName>
        <fullName evidence="8">Na(+)-translocating NADH-quinone reductase subunit A</fullName>
        <shortName evidence="8">Na(+)-NQR subunit A</shortName>
        <shortName evidence="8">Na(+)-translocating NQR subunit A</shortName>
        <ecNumber evidence="8">7.2.1.1</ecNumber>
    </recommendedName>
    <alternativeName>
        <fullName evidence="8">NQR complex subunit A</fullName>
    </alternativeName>
    <alternativeName>
        <fullName evidence="8">NQR-1 subunit A</fullName>
    </alternativeName>
</protein>
<dbReference type="HAMAP" id="MF_00425">
    <property type="entry name" value="NqrA"/>
    <property type="match status" value="1"/>
</dbReference>
<evidence type="ECO:0000259" key="9">
    <source>
        <dbReference type="Pfam" id="PF05896"/>
    </source>
</evidence>
<feature type="domain" description="Na(+)-translocating NADH-quinone reductase subunit A C-terminal" evidence="10">
    <location>
        <begin position="286"/>
        <end position="334"/>
    </location>
</feature>
<evidence type="ECO:0000256" key="6">
    <source>
        <dbReference type="ARBA" id="ARBA00023075"/>
    </source>
</evidence>
<dbReference type="Proteomes" id="UP000315252">
    <property type="component" value="Unassembled WGS sequence"/>
</dbReference>
<keyword evidence="7 8" id="KW-0739">Sodium transport</keyword>
<keyword evidence="1 8" id="KW-0813">Transport</keyword>